<sequence length="112" mass="12772">MARRILRATHPGCEADILQATRHEKNLNYDELRTVMLETEAALNSRPLTYMEADVSEAQVIRPIDTSSTKEQLKRSRSTATSATYGTRIRSTTTMQLVRIRLSRPEGKPWQP</sequence>
<proteinExistence type="predicted"/>
<dbReference type="AlphaFoldDB" id="A0A4V6I794"/>
<comment type="caution">
    <text evidence="1">The sequence shown here is derived from an EMBL/GenBank/DDBJ whole genome shotgun (WGS) entry which is preliminary data.</text>
</comment>
<accession>A0A4V6I794</accession>
<evidence type="ECO:0000313" key="1">
    <source>
        <dbReference type="EMBL" id="TMS33203.1"/>
    </source>
</evidence>
<organism evidence="1 2">
    <name type="scientific">Steinernema carpocapsae</name>
    <name type="common">Entomopathogenic nematode</name>
    <dbReference type="NCBI Taxonomy" id="34508"/>
    <lineage>
        <taxon>Eukaryota</taxon>
        <taxon>Metazoa</taxon>
        <taxon>Ecdysozoa</taxon>
        <taxon>Nematoda</taxon>
        <taxon>Chromadorea</taxon>
        <taxon>Rhabditida</taxon>
        <taxon>Tylenchina</taxon>
        <taxon>Panagrolaimomorpha</taxon>
        <taxon>Strongyloidoidea</taxon>
        <taxon>Steinernematidae</taxon>
        <taxon>Steinernema</taxon>
    </lineage>
</organism>
<keyword evidence="2" id="KW-1185">Reference proteome</keyword>
<dbReference type="OrthoDB" id="6020750at2759"/>
<reference evidence="1 2" key="1">
    <citation type="journal article" date="2015" name="Genome Biol.">
        <title>Comparative genomics of Steinernema reveals deeply conserved gene regulatory networks.</title>
        <authorList>
            <person name="Dillman A.R."/>
            <person name="Macchietto M."/>
            <person name="Porter C.F."/>
            <person name="Rogers A."/>
            <person name="Williams B."/>
            <person name="Antoshechkin I."/>
            <person name="Lee M.M."/>
            <person name="Goodwin Z."/>
            <person name="Lu X."/>
            <person name="Lewis E.E."/>
            <person name="Goodrich-Blair H."/>
            <person name="Stock S.P."/>
            <person name="Adams B.J."/>
            <person name="Sternberg P.W."/>
            <person name="Mortazavi A."/>
        </authorList>
    </citation>
    <scope>NUCLEOTIDE SEQUENCE [LARGE SCALE GENOMIC DNA]</scope>
    <source>
        <strain evidence="1 2">ALL</strain>
    </source>
</reference>
<gene>
    <name evidence="1" type="ORF">L596_000970</name>
</gene>
<evidence type="ECO:0000313" key="2">
    <source>
        <dbReference type="Proteomes" id="UP000298663"/>
    </source>
</evidence>
<name>A0A4V6I794_STECR</name>
<reference evidence="1 2" key="2">
    <citation type="journal article" date="2019" name="G3 (Bethesda)">
        <title>Hybrid Assembly of the Genome of the Entomopathogenic Nematode Steinernema carpocapsae Identifies the X-Chromosome.</title>
        <authorList>
            <person name="Serra L."/>
            <person name="Macchietto M."/>
            <person name="Macias-Munoz A."/>
            <person name="McGill C.J."/>
            <person name="Rodriguez I.M."/>
            <person name="Rodriguez B."/>
            <person name="Murad R."/>
            <person name="Mortazavi A."/>
        </authorList>
    </citation>
    <scope>NUCLEOTIDE SEQUENCE [LARGE SCALE GENOMIC DNA]</scope>
    <source>
        <strain evidence="1 2">ALL</strain>
    </source>
</reference>
<dbReference type="EMBL" id="AZBU02000001">
    <property type="protein sequence ID" value="TMS33203.1"/>
    <property type="molecule type" value="Genomic_DNA"/>
</dbReference>
<dbReference type="Proteomes" id="UP000298663">
    <property type="component" value="Chromosome X"/>
</dbReference>
<protein>
    <submittedName>
        <fullName evidence="1">Uncharacterized protein</fullName>
    </submittedName>
</protein>
<dbReference type="EMBL" id="CM016762">
    <property type="protein sequence ID" value="TMS33203.1"/>
    <property type="molecule type" value="Genomic_DNA"/>
</dbReference>